<feature type="domain" description="Bacterial spore germination immunoglobulin-like" evidence="3">
    <location>
        <begin position="383"/>
        <end position="461"/>
    </location>
</feature>
<evidence type="ECO:0000313" key="4">
    <source>
        <dbReference type="EMBL" id="AQP50215.1"/>
    </source>
</evidence>
<dbReference type="STRING" id="399497.BW733_04565"/>
<sequence>MADESPDWLVRLYEEQGATLHRLTVLLGAEEQSGRILRGALLALHRRSQRLIDPAERIEFLQESVVHAARVARRPQQPLELPRVEDPRQNELLAQISALPPRMAEIIVVSHYLAVFGPELAGIMRMSVRGCNQKLEIARETLRANVRGDGIPGGIEALSQEVTAALRAAARTVQAPGTSTLAAELGQLGSDARVTFGPRSVAVLTALAIVAGLVLAALTTPSAAPVEQPPASPDQTVAPTAGRPIPAQVRGVPLYYVGRDGGLYRELRDLSSSGNLVGSAVDALLTVPAADPDYRSMWTAGRLISVEQSGDALTVNLSAEAYEAIESDQDAELARNQMVYTISDLVADPYLSVQFQSDGGAAPARFVSESGYRRQDLAPMPDVWITAPRNLAIVSGDLTITGTVKPGLGEPVVRIINTDSGAVVAEESAQTSAEPNPDGWRPWSVTATLPPGRYEVSVRTPENSAKPVETKTFEVE</sequence>
<evidence type="ECO:0000259" key="3">
    <source>
        <dbReference type="Pfam" id="PF10648"/>
    </source>
</evidence>
<feature type="region of interest" description="Disordered" evidence="1">
    <location>
        <begin position="222"/>
        <end position="243"/>
    </location>
</feature>
<dbReference type="Proteomes" id="UP000188235">
    <property type="component" value="Chromosome"/>
</dbReference>
<accession>A0A1Q2CVS7</accession>
<dbReference type="Pfam" id="PF10648">
    <property type="entry name" value="Gmad2"/>
    <property type="match status" value="1"/>
</dbReference>
<protein>
    <recommendedName>
        <fullName evidence="6">GerMN domain-containing protein</fullName>
    </recommendedName>
</protein>
<feature type="region of interest" description="Disordered" evidence="1">
    <location>
        <begin position="426"/>
        <end position="476"/>
    </location>
</feature>
<keyword evidence="5" id="KW-1185">Reference proteome</keyword>
<evidence type="ECO:0008006" key="6">
    <source>
        <dbReference type="Google" id="ProtNLM"/>
    </source>
</evidence>
<evidence type="ECO:0000313" key="5">
    <source>
        <dbReference type="Proteomes" id="UP000188235"/>
    </source>
</evidence>
<dbReference type="RefSeq" id="WP_077348286.1">
    <property type="nucleotide sequence ID" value="NZ_CP019607.1"/>
</dbReference>
<name>A0A1Q2CVS7_9ACTN</name>
<dbReference type="EMBL" id="CP019607">
    <property type="protein sequence ID" value="AQP50215.1"/>
    <property type="molecule type" value="Genomic_DNA"/>
</dbReference>
<evidence type="ECO:0000256" key="1">
    <source>
        <dbReference type="SAM" id="MobiDB-lite"/>
    </source>
</evidence>
<dbReference type="OrthoDB" id="4843507at2"/>
<evidence type="ECO:0000259" key="2">
    <source>
        <dbReference type="Pfam" id="PF10646"/>
    </source>
</evidence>
<dbReference type="KEGG" id="tfa:BW733_04565"/>
<feature type="domain" description="GerMN" evidence="2">
    <location>
        <begin position="253"/>
        <end position="359"/>
    </location>
</feature>
<dbReference type="AlphaFoldDB" id="A0A1Q2CVS7"/>
<dbReference type="InterPro" id="IPR018911">
    <property type="entry name" value="Gmad2_Ig-like_dom"/>
</dbReference>
<organism evidence="4 5">
    <name type="scientific">Tessaracoccus flavescens</name>
    <dbReference type="NCBI Taxonomy" id="399497"/>
    <lineage>
        <taxon>Bacteria</taxon>
        <taxon>Bacillati</taxon>
        <taxon>Actinomycetota</taxon>
        <taxon>Actinomycetes</taxon>
        <taxon>Propionibacteriales</taxon>
        <taxon>Propionibacteriaceae</taxon>
        <taxon>Tessaracoccus</taxon>
    </lineage>
</organism>
<dbReference type="InterPro" id="IPR019606">
    <property type="entry name" value="GerMN"/>
</dbReference>
<proteinExistence type="predicted"/>
<reference evidence="4 5" key="1">
    <citation type="journal article" date="2008" name="Int. J. Syst. Evol. Microbiol.">
        <title>Tessaracoccus flavescens sp. nov., isolated from marine sediment.</title>
        <authorList>
            <person name="Lee D.W."/>
            <person name="Lee S.D."/>
        </authorList>
    </citation>
    <scope>NUCLEOTIDE SEQUENCE [LARGE SCALE GENOMIC DNA]</scope>
    <source>
        <strain evidence="4 5">SST-39T</strain>
    </source>
</reference>
<gene>
    <name evidence="4" type="ORF">BW733_04565</name>
</gene>
<dbReference type="Pfam" id="PF10646">
    <property type="entry name" value="Germane"/>
    <property type="match status" value="1"/>
</dbReference>